<dbReference type="KEGG" id="ccp:CHC_T00004749001"/>
<dbReference type="AlphaFoldDB" id="R7QEM7"/>
<dbReference type="STRING" id="2769.R7QEM7"/>
<feature type="compositionally biased region" description="Basic and acidic residues" evidence="3">
    <location>
        <begin position="373"/>
        <end position="387"/>
    </location>
</feature>
<dbReference type="Proteomes" id="UP000012073">
    <property type="component" value="Unassembled WGS sequence"/>
</dbReference>
<dbReference type="PANTHER" id="PTHR31153">
    <property type="entry name" value="CALMODULIN CALCIUM-DEPENDENT NAD KINASE"/>
    <property type="match status" value="1"/>
</dbReference>
<dbReference type="InterPro" id="IPR044802">
    <property type="entry name" value="NADKc-like"/>
</dbReference>
<keyword evidence="6" id="KW-1185">Reference proteome</keyword>
<keyword evidence="2" id="KW-0067">ATP-binding</keyword>
<reference evidence="6" key="1">
    <citation type="journal article" date="2013" name="Proc. Natl. Acad. Sci. U.S.A.">
        <title>Genome structure and metabolic features in the red seaweed Chondrus crispus shed light on evolution of the Archaeplastida.</title>
        <authorList>
            <person name="Collen J."/>
            <person name="Porcel B."/>
            <person name="Carre W."/>
            <person name="Ball S.G."/>
            <person name="Chaparro C."/>
            <person name="Tonon T."/>
            <person name="Barbeyron T."/>
            <person name="Michel G."/>
            <person name="Noel B."/>
            <person name="Valentin K."/>
            <person name="Elias M."/>
            <person name="Artiguenave F."/>
            <person name="Arun A."/>
            <person name="Aury J.M."/>
            <person name="Barbosa-Neto J.F."/>
            <person name="Bothwell J.H."/>
            <person name="Bouget F.Y."/>
            <person name="Brillet L."/>
            <person name="Cabello-Hurtado F."/>
            <person name="Capella-Gutierrez S."/>
            <person name="Charrier B."/>
            <person name="Cladiere L."/>
            <person name="Cock J.M."/>
            <person name="Coelho S.M."/>
            <person name="Colleoni C."/>
            <person name="Czjzek M."/>
            <person name="Da Silva C."/>
            <person name="Delage L."/>
            <person name="Denoeud F."/>
            <person name="Deschamps P."/>
            <person name="Dittami S.M."/>
            <person name="Gabaldon T."/>
            <person name="Gachon C.M."/>
            <person name="Groisillier A."/>
            <person name="Herve C."/>
            <person name="Jabbari K."/>
            <person name="Katinka M."/>
            <person name="Kloareg B."/>
            <person name="Kowalczyk N."/>
            <person name="Labadie K."/>
            <person name="Leblanc C."/>
            <person name="Lopez P.J."/>
            <person name="McLachlan D.H."/>
            <person name="Meslet-Cladiere L."/>
            <person name="Moustafa A."/>
            <person name="Nehr Z."/>
            <person name="Nyvall Collen P."/>
            <person name="Panaud O."/>
            <person name="Partensky F."/>
            <person name="Poulain J."/>
            <person name="Rensing S.A."/>
            <person name="Rousvoal S."/>
            <person name="Samson G."/>
            <person name="Symeonidi A."/>
            <person name="Weissenbach J."/>
            <person name="Zambounis A."/>
            <person name="Wincker P."/>
            <person name="Boyen C."/>
        </authorList>
    </citation>
    <scope>NUCLEOTIDE SEQUENCE [LARGE SCALE GENOMIC DNA]</scope>
    <source>
        <strain evidence="6">cv. Stackhouse</strain>
    </source>
</reference>
<dbReference type="GO" id="GO:0016301">
    <property type="term" value="F:kinase activity"/>
    <property type="evidence" value="ECO:0007669"/>
    <property type="project" value="InterPro"/>
</dbReference>
<feature type="domain" description="Thioredoxin" evidence="4">
    <location>
        <begin position="185"/>
        <end position="339"/>
    </location>
</feature>
<name>R7QEM7_CHOCR</name>
<dbReference type="SUPFAM" id="SSF52833">
    <property type="entry name" value="Thioredoxin-like"/>
    <property type="match status" value="1"/>
</dbReference>
<evidence type="ECO:0000313" key="5">
    <source>
        <dbReference type="EMBL" id="CDF36504.1"/>
    </source>
</evidence>
<feature type="region of interest" description="Disordered" evidence="3">
    <location>
        <begin position="362"/>
        <end position="390"/>
    </location>
</feature>
<organism evidence="5 6">
    <name type="scientific">Chondrus crispus</name>
    <name type="common">Carrageen Irish moss</name>
    <name type="synonym">Polymorpha crispa</name>
    <dbReference type="NCBI Taxonomy" id="2769"/>
    <lineage>
        <taxon>Eukaryota</taxon>
        <taxon>Rhodophyta</taxon>
        <taxon>Florideophyceae</taxon>
        <taxon>Rhodymeniophycidae</taxon>
        <taxon>Gigartinales</taxon>
        <taxon>Gigartinaceae</taxon>
        <taxon>Chondrus</taxon>
    </lineage>
</organism>
<dbReference type="Gene3D" id="3.40.30.10">
    <property type="entry name" value="Glutaredoxin"/>
    <property type="match status" value="1"/>
</dbReference>
<dbReference type="PROSITE" id="PS51352">
    <property type="entry name" value="THIOREDOXIN_2"/>
    <property type="match status" value="1"/>
</dbReference>
<feature type="region of interest" description="Disordered" evidence="3">
    <location>
        <begin position="302"/>
        <end position="329"/>
    </location>
</feature>
<dbReference type="RefSeq" id="XP_005716323.1">
    <property type="nucleotide sequence ID" value="XM_005716266.1"/>
</dbReference>
<keyword evidence="1" id="KW-0547">Nucleotide-binding</keyword>
<dbReference type="GO" id="GO:0005524">
    <property type="term" value="F:ATP binding"/>
    <property type="evidence" value="ECO:0007669"/>
    <property type="project" value="UniProtKB-KW"/>
</dbReference>
<evidence type="ECO:0000259" key="4">
    <source>
        <dbReference type="PROSITE" id="PS51352"/>
    </source>
</evidence>
<evidence type="ECO:0000256" key="3">
    <source>
        <dbReference type="SAM" id="MobiDB-lite"/>
    </source>
</evidence>
<dbReference type="InterPro" id="IPR027417">
    <property type="entry name" value="P-loop_NTPase"/>
</dbReference>
<dbReference type="InterPro" id="IPR036249">
    <property type="entry name" value="Thioredoxin-like_sf"/>
</dbReference>
<accession>R7QEM7</accession>
<proteinExistence type="predicted"/>
<dbReference type="Pfam" id="PF06414">
    <property type="entry name" value="Zeta_toxin"/>
    <property type="match status" value="1"/>
</dbReference>
<protein>
    <recommendedName>
        <fullName evidence="4">Thioredoxin domain-containing protein</fullName>
    </recommendedName>
</protein>
<dbReference type="GeneID" id="17324039"/>
<sequence>MIRACTCFYANRIPTRHTTRFKALVSKSNRPSFSDYNASVTSLDFQIHLPRYSRAKLLASGGMYPISTSNAEPFSRFFARYFEHHHPAIATHLRTDRAAFAAAVFLYRFDRRISPEFTKQSLDSIARAISECSGKSLPESRRLFAAAAKNASREYFSHGWDDINPFIQANTPVLLDLQRQSTKLNALSKRIHDAPEPAPEVDPVALRALADIHQLVLVLVYADYCSTCTALRPVFEKAAHLSQGPALFVKLNGPLSPQFKLYYDVSTYPTILRFEGPDNVSVVSQGSSPIDVDDLVAHAEDNHPGELTIDPDLMSSTDYGDAQSDDEDNPRRWVKALKRQGIDEIDELNSVRSTILRSKLDHSPDECQNASCKLERSRSRSRSHDTAQGDAPPVCVLLGGGMGAGKTTALGLIRNTPFWKEHGDDVVVVEADAFKMSDPLFHVLRSITPKAARIVHHDSVTAAEELFLQAVNSRRDVVFDGTMSWGEYAQQTVKMLTDTDYLYKRGPGYRKESDGKITEVYWVRSAKRMKPAPAYRVELVGVTADAETSVMRGIVRRITDGRGVAVPDQLHSHALFSKNFESYIEIMDAIYLFDTTMSSDVWSSKPSYEQQLVAIKPGLLFQSPSSDFVKGKALEGFAVRITEAYEQFLRKKLINPMASGAANLYVKVPITP</sequence>
<dbReference type="PANTHER" id="PTHR31153:SF1">
    <property type="entry name" value="CALMODULIN CALCIUM-DEPENDENT NAD KINASE"/>
    <property type="match status" value="1"/>
</dbReference>
<dbReference type="InterPro" id="IPR010488">
    <property type="entry name" value="Zeta_toxin_domain"/>
</dbReference>
<dbReference type="EMBL" id="HG001781">
    <property type="protein sequence ID" value="CDF36504.1"/>
    <property type="molecule type" value="Genomic_DNA"/>
</dbReference>
<gene>
    <name evidence="5" type="ORF">CHC_T00004749001</name>
</gene>
<evidence type="ECO:0000256" key="1">
    <source>
        <dbReference type="ARBA" id="ARBA00022741"/>
    </source>
</evidence>
<dbReference type="Gramene" id="CDF36504">
    <property type="protein sequence ID" value="CDF36504"/>
    <property type="gene ID" value="CHC_T00004749001"/>
</dbReference>
<dbReference type="OrthoDB" id="10267859at2759"/>
<dbReference type="SUPFAM" id="SSF52540">
    <property type="entry name" value="P-loop containing nucleoside triphosphate hydrolases"/>
    <property type="match status" value="1"/>
</dbReference>
<evidence type="ECO:0000313" key="6">
    <source>
        <dbReference type="Proteomes" id="UP000012073"/>
    </source>
</evidence>
<dbReference type="Pfam" id="PF00085">
    <property type="entry name" value="Thioredoxin"/>
    <property type="match status" value="1"/>
</dbReference>
<evidence type="ECO:0000256" key="2">
    <source>
        <dbReference type="ARBA" id="ARBA00022840"/>
    </source>
</evidence>
<dbReference type="CDD" id="cd02961">
    <property type="entry name" value="PDI_a_family"/>
    <property type="match status" value="1"/>
</dbReference>
<dbReference type="InterPro" id="IPR013766">
    <property type="entry name" value="Thioredoxin_domain"/>
</dbReference>
<dbReference type="Gene3D" id="3.40.50.300">
    <property type="entry name" value="P-loop containing nucleotide triphosphate hydrolases"/>
    <property type="match status" value="1"/>
</dbReference>